<reference evidence="7 8" key="1">
    <citation type="submission" date="2017-06" db="EMBL/GenBank/DDBJ databases">
        <authorList>
            <person name="Kim H.J."/>
            <person name="Triplett B.A."/>
        </authorList>
    </citation>
    <scope>NUCLEOTIDE SEQUENCE [LARGE SCALE GENOMIC DNA]</scope>
    <source>
        <strain evidence="7 8">CGMCC 4.2132</strain>
    </source>
</reference>
<evidence type="ECO:0000256" key="4">
    <source>
        <dbReference type="ARBA" id="ARBA00023172"/>
    </source>
</evidence>
<evidence type="ECO:0000256" key="1">
    <source>
        <dbReference type="ARBA" id="ARBA00009402"/>
    </source>
</evidence>
<dbReference type="Proteomes" id="UP000198282">
    <property type="component" value="Unassembled WGS sequence"/>
</dbReference>
<protein>
    <submittedName>
        <fullName evidence="7">Tn3 transposase DDE domain-containing protein</fullName>
    </submittedName>
</protein>
<keyword evidence="4" id="KW-0233">DNA recombination</keyword>
<dbReference type="GO" id="GO:0006313">
    <property type="term" value="P:DNA transposition"/>
    <property type="evidence" value="ECO:0007669"/>
    <property type="project" value="InterPro"/>
</dbReference>
<dbReference type="InterPro" id="IPR002513">
    <property type="entry name" value="Tn3_Tnp_DDE_dom"/>
</dbReference>
<feature type="domain" description="DUF4158" evidence="6">
    <location>
        <begin position="5"/>
        <end position="170"/>
    </location>
</feature>
<dbReference type="EMBL" id="FZOD01000048">
    <property type="protein sequence ID" value="SNT47897.1"/>
    <property type="molecule type" value="Genomic_DNA"/>
</dbReference>
<sequence>MPVEFLSDEQAAGFASFQGAPTRTELEKYFFLDDADRTAIEGKRRDHNRLGFAVQLGVARFLRRFLPDPRQVPVEVVGYLAQQLGITDASCIKLYGQRDGTARSHAGEIEEAGGWVDFAEVEAELAQWIAARAFTTGEGPKALFDAAAAELRARPVLMPGVHRLARLVAREREKATTRLWNTLHGLLNDEQRRVLAELLDVPAGARISRLERLRRPVVKASGPQMDKALERVAEIAALGVGQMDVSVIPPRRMAELWRYGMDGKATLIDRHSEERKLATLLATVVHLTTRSVDDALDLLDLLIATKLLARAERESSKEKLRTLPRVERASATLAEAVRVLIEATDDQVDIATGEVLGPGLASVDEVWARIEAVVPRRELTSALAAITELTPPADSDADEAWRAMLVSRFATVRPFLPRLCEMVQFGATAEGKPVLAALRTLPGLMGRKRVTPDEIDISLPAGSWRRLVLRAPHLEAGLVDWKAYAFCVLEQFHRLLRRREIFAINSSKWGDSGAKLLQGAAWEALRPTVLASLRLPEHAGAHLAQRAEALDAAYREVAGRLPANTSASMGTDGRLHLAALEAVPEPASLVALRAAVETMMPRVDLPEVVLEVFSWTGADAAFTSITGEAARLADLRISIAALLVAHGCNVGMTPVIGGAKALTRDRLSHVDQTYLRLATYKAANATLIDAQAAIALAQSWGGGLVASVDGMRFVVPSATIYARPNPKYFGRGRGATWLNMLNDQASGLGGMVVAGTPPRLVVCAGRAV</sequence>
<dbReference type="InterPro" id="IPR025296">
    <property type="entry name" value="DUF4158"/>
</dbReference>
<dbReference type="GO" id="GO:0003677">
    <property type="term" value="F:DNA binding"/>
    <property type="evidence" value="ECO:0007669"/>
    <property type="project" value="UniProtKB-KW"/>
</dbReference>
<dbReference type="Pfam" id="PF13700">
    <property type="entry name" value="DUF4158"/>
    <property type="match status" value="1"/>
</dbReference>
<keyword evidence="2" id="KW-0815">Transposition</keyword>
<evidence type="ECO:0000259" key="5">
    <source>
        <dbReference type="Pfam" id="PF01526"/>
    </source>
</evidence>
<name>A0A239MYN9_9ACTN</name>
<dbReference type="AlphaFoldDB" id="A0A239MYN9"/>
<evidence type="ECO:0000313" key="8">
    <source>
        <dbReference type="Proteomes" id="UP000198282"/>
    </source>
</evidence>
<dbReference type="Pfam" id="PF01526">
    <property type="entry name" value="DDE_Tnp_Tn3"/>
    <property type="match status" value="1"/>
</dbReference>
<organism evidence="7 8">
    <name type="scientific">Streptosporangium subroseum</name>
    <dbReference type="NCBI Taxonomy" id="106412"/>
    <lineage>
        <taxon>Bacteria</taxon>
        <taxon>Bacillati</taxon>
        <taxon>Actinomycetota</taxon>
        <taxon>Actinomycetes</taxon>
        <taxon>Streptosporangiales</taxon>
        <taxon>Streptosporangiaceae</taxon>
        <taxon>Streptosporangium</taxon>
    </lineage>
</organism>
<accession>A0A239MYN9</accession>
<feature type="domain" description="Tn3 transposase DDE" evidence="5">
    <location>
        <begin position="607"/>
        <end position="756"/>
    </location>
</feature>
<dbReference type="GO" id="GO:0004803">
    <property type="term" value="F:transposase activity"/>
    <property type="evidence" value="ECO:0007669"/>
    <property type="project" value="InterPro"/>
</dbReference>
<comment type="similarity">
    <text evidence="1">Belongs to the transposase 7 family.</text>
</comment>
<evidence type="ECO:0000313" key="7">
    <source>
        <dbReference type="EMBL" id="SNT47897.1"/>
    </source>
</evidence>
<evidence type="ECO:0000256" key="3">
    <source>
        <dbReference type="ARBA" id="ARBA00023125"/>
    </source>
</evidence>
<dbReference type="NCBIfam" id="NF033527">
    <property type="entry name" value="transpos_Tn3"/>
    <property type="match status" value="1"/>
</dbReference>
<proteinExistence type="inferred from homology"/>
<dbReference type="InterPro" id="IPR047653">
    <property type="entry name" value="Tn3-like_transpos"/>
</dbReference>
<gene>
    <name evidence="7" type="ORF">SAMN05216276_104862</name>
</gene>
<evidence type="ECO:0000259" key="6">
    <source>
        <dbReference type="Pfam" id="PF13700"/>
    </source>
</evidence>
<keyword evidence="3" id="KW-0238">DNA-binding</keyword>
<evidence type="ECO:0000256" key="2">
    <source>
        <dbReference type="ARBA" id="ARBA00022578"/>
    </source>
</evidence>
<keyword evidence="8" id="KW-1185">Reference proteome</keyword>